<accession>A0AAW1NCK6</accession>
<gene>
    <name evidence="1" type="ORF">RND81_01G049800</name>
</gene>
<dbReference type="EMBL" id="JBDFQZ010000001">
    <property type="protein sequence ID" value="KAK9755777.1"/>
    <property type="molecule type" value="Genomic_DNA"/>
</dbReference>
<evidence type="ECO:0000313" key="1">
    <source>
        <dbReference type="EMBL" id="KAK9755777.1"/>
    </source>
</evidence>
<proteinExistence type="predicted"/>
<dbReference type="Proteomes" id="UP001443914">
    <property type="component" value="Unassembled WGS sequence"/>
</dbReference>
<evidence type="ECO:0000313" key="2">
    <source>
        <dbReference type="Proteomes" id="UP001443914"/>
    </source>
</evidence>
<keyword evidence="2" id="KW-1185">Reference proteome</keyword>
<sequence length="108" mass="11639">MGGPPLAGCSTRTDTYSVSAHYLHFGSSFDRKPTRKPTEKSERRTFKTLMIKVQLLSTGLIQSARPPPTYTARPRSASTVAQSVGMAARYTARSRSVGVATVSPRGHG</sequence>
<organism evidence="1 2">
    <name type="scientific">Saponaria officinalis</name>
    <name type="common">Common soapwort</name>
    <name type="synonym">Lychnis saponaria</name>
    <dbReference type="NCBI Taxonomy" id="3572"/>
    <lineage>
        <taxon>Eukaryota</taxon>
        <taxon>Viridiplantae</taxon>
        <taxon>Streptophyta</taxon>
        <taxon>Embryophyta</taxon>
        <taxon>Tracheophyta</taxon>
        <taxon>Spermatophyta</taxon>
        <taxon>Magnoliopsida</taxon>
        <taxon>eudicotyledons</taxon>
        <taxon>Gunneridae</taxon>
        <taxon>Pentapetalae</taxon>
        <taxon>Caryophyllales</taxon>
        <taxon>Caryophyllaceae</taxon>
        <taxon>Caryophylleae</taxon>
        <taxon>Saponaria</taxon>
    </lineage>
</organism>
<name>A0AAW1NCK6_SAPOF</name>
<reference evidence="1" key="1">
    <citation type="submission" date="2024-03" db="EMBL/GenBank/DDBJ databases">
        <title>WGS assembly of Saponaria officinalis var. Norfolk2.</title>
        <authorList>
            <person name="Jenkins J."/>
            <person name="Shu S."/>
            <person name="Grimwood J."/>
            <person name="Barry K."/>
            <person name="Goodstein D."/>
            <person name="Schmutz J."/>
            <person name="Leebens-Mack J."/>
            <person name="Osbourn A."/>
        </authorList>
    </citation>
    <scope>NUCLEOTIDE SEQUENCE [LARGE SCALE GENOMIC DNA]</scope>
    <source>
        <strain evidence="1">JIC</strain>
    </source>
</reference>
<protein>
    <submittedName>
        <fullName evidence="1">Uncharacterized protein</fullName>
    </submittedName>
</protein>
<dbReference type="AlphaFoldDB" id="A0AAW1NCK6"/>
<comment type="caution">
    <text evidence="1">The sequence shown here is derived from an EMBL/GenBank/DDBJ whole genome shotgun (WGS) entry which is preliminary data.</text>
</comment>